<organism evidence="1 2">
    <name type="scientific">Trema orientale</name>
    <name type="common">Charcoal tree</name>
    <name type="synonym">Celtis orientalis</name>
    <dbReference type="NCBI Taxonomy" id="63057"/>
    <lineage>
        <taxon>Eukaryota</taxon>
        <taxon>Viridiplantae</taxon>
        <taxon>Streptophyta</taxon>
        <taxon>Embryophyta</taxon>
        <taxon>Tracheophyta</taxon>
        <taxon>Spermatophyta</taxon>
        <taxon>Magnoliopsida</taxon>
        <taxon>eudicotyledons</taxon>
        <taxon>Gunneridae</taxon>
        <taxon>Pentapetalae</taxon>
        <taxon>rosids</taxon>
        <taxon>fabids</taxon>
        <taxon>Rosales</taxon>
        <taxon>Cannabaceae</taxon>
        <taxon>Trema</taxon>
    </lineage>
</organism>
<evidence type="ECO:0000313" key="2">
    <source>
        <dbReference type="Proteomes" id="UP000237000"/>
    </source>
</evidence>
<protein>
    <submittedName>
        <fullName evidence="1">Uncharacterized protein</fullName>
    </submittedName>
</protein>
<dbReference type="STRING" id="63057.A0A2P5EBM5"/>
<accession>A0A2P5EBM5</accession>
<dbReference type="OrthoDB" id="1703232at2759"/>
<dbReference type="AlphaFoldDB" id="A0A2P5EBM5"/>
<name>A0A2P5EBM5_TREOI</name>
<dbReference type="Proteomes" id="UP000237000">
    <property type="component" value="Unassembled WGS sequence"/>
</dbReference>
<proteinExistence type="predicted"/>
<dbReference type="InParanoid" id="A0A2P5EBM5"/>
<gene>
    <name evidence="1" type="ORF">TorRG33x02_212390</name>
</gene>
<evidence type="ECO:0000313" key="1">
    <source>
        <dbReference type="EMBL" id="PON82943.1"/>
    </source>
</evidence>
<sequence>MLATLRTRGHGFFIVLPDLLSGELPSICFKRSHGLLSRVSESNELERTIFESTRLFSSREGEAIGECSSSVKNLDTLTVSGELVENFDRFVEAMDGVSNEAFLRGEESELGWDWVELEWLKDKRVLQY</sequence>
<keyword evidence="2" id="KW-1185">Reference proteome</keyword>
<reference evidence="2" key="1">
    <citation type="submission" date="2016-06" db="EMBL/GenBank/DDBJ databases">
        <title>Parallel loss of symbiosis genes in relatives of nitrogen-fixing non-legume Parasponia.</title>
        <authorList>
            <person name="Van Velzen R."/>
            <person name="Holmer R."/>
            <person name="Bu F."/>
            <person name="Rutten L."/>
            <person name="Van Zeijl A."/>
            <person name="Liu W."/>
            <person name="Santuari L."/>
            <person name="Cao Q."/>
            <person name="Sharma T."/>
            <person name="Shen D."/>
            <person name="Roswanjaya Y."/>
            <person name="Wardhani T."/>
            <person name="Kalhor M.S."/>
            <person name="Jansen J."/>
            <person name="Van den Hoogen J."/>
            <person name="Gungor B."/>
            <person name="Hartog M."/>
            <person name="Hontelez J."/>
            <person name="Verver J."/>
            <person name="Yang W.-C."/>
            <person name="Schijlen E."/>
            <person name="Repin R."/>
            <person name="Schilthuizen M."/>
            <person name="Schranz E."/>
            <person name="Heidstra R."/>
            <person name="Miyata K."/>
            <person name="Fedorova E."/>
            <person name="Kohlen W."/>
            <person name="Bisseling T."/>
            <person name="Smit S."/>
            <person name="Geurts R."/>
        </authorList>
    </citation>
    <scope>NUCLEOTIDE SEQUENCE [LARGE SCALE GENOMIC DNA]</scope>
    <source>
        <strain evidence="2">cv. RG33-2</strain>
    </source>
</reference>
<comment type="caution">
    <text evidence="1">The sequence shown here is derived from an EMBL/GenBank/DDBJ whole genome shotgun (WGS) entry which is preliminary data.</text>
</comment>
<dbReference type="EMBL" id="JXTC01000186">
    <property type="protein sequence ID" value="PON82943.1"/>
    <property type="molecule type" value="Genomic_DNA"/>
</dbReference>